<sequence length="106" mass="11910">MATSNQDQGLSKYVTLVSSDGFEFVVLREAACISGAIKRMLDPKSAFSEARTGRCTFAEINGIVLEKVAEYFCYHYKNRDREDVPDMDIPPELCLELLMAADYLDT</sequence>
<comment type="caution">
    <text evidence="7">The sequence shown here is derived from an EMBL/GenBank/DDBJ whole genome shotgun (WGS) entry which is preliminary data.</text>
</comment>
<dbReference type="SUPFAM" id="SSF54695">
    <property type="entry name" value="POZ domain"/>
    <property type="match status" value="1"/>
</dbReference>
<keyword evidence="4" id="KW-0539">Nucleus</keyword>
<dbReference type="CDD" id="cd18321">
    <property type="entry name" value="BTB_POZ_EloC"/>
    <property type="match status" value="1"/>
</dbReference>
<dbReference type="InterPro" id="IPR016073">
    <property type="entry name" value="Skp1_comp_POZ"/>
</dbReference>
<evidence type="ECO:0000313" key="8">
    <source>
        <dbReference type="Proteomes" id="UP000254866"/>
    </source>
</evidence>
<keyword evidence="8" id="KW-1185">Reference proteome</keyword>
<accession>A0A370TP88</accession>
<proteinExistence type="inferred from homology"/>
<dbReference type="PANTHER" id="PTHR20648">
    <property type="entry name" value="ELONGIN-C"/>
    <property type="match status" value="1"/>
</dbReference>
<gene>
    <name evidence="7" type="ORF">BP5553_04767</name>
</gene>
<dbReference type="GO" id="GO:0005634">
    <property type="term" value="C:nucleus"/>
    <property type="evidence" value="ECO:0007669"/>
    <property type="project" value="UniProtKB-SubCell"/>
</dbReference>
<reference evidence="7 8" key="1">
    <citation type="journal article" date="2018" name="IMA Fungus">
        <title>IMA Genome-F 9: Draft genome sequence of Annulohypoxylon stygium, Aspergillus mulundensis, Berkeleyomyces basicola (syn. Thielaviopsis basicola), Ceratocystis smalleyi, two Cercospora beticola strains, Coleophoma cylindrospora, Fusarium fracticaudum, Phialophora cf. hyalina, and Morchella septimelata.</title>
        <authorList>
            <person name="Wingfield B.D."/>
            <person name="Bills G.F."/>
            <person name="Dong Y."/>
            <person name="Huang W."/>
            <person name="Nel W.J."/>
            <person name="Swalarsk-Parry B.S."/>
            <person name="Vaghefi N."/>
            <person name="Wilken P.M."/>
            <person name="An Z."/>
            <person name="de Beer Z.W."/>
            <person name="De Vos L."/>
            <person name="Chen L."/>
            <person name="Duong T.A."/>
            <person name="Gao Y."/>
            <person name="Hammerbacher A."/>
            <person name="Kikkert J.R."/>
            <person name="Li Y."/>
            <person name="Li H."/>
            <person name="Li K."/>
            <person name="Li Q."/>
            <person name="Liu X."/>
            <person name="Ma X."/>
            <person name="Naidoo K."/>
            <person name="Pethybridge S.J."/>
            <person name="Sun J."/>
            <person name="Steenkamp E.T."/>
            <person name="van der Nest M.A."/>
            <person name="van Wyk S."/>
            <person name="Wingfield M.J."/>
            <person name="Xiong C."/>
            <person name="Yue Q."/>
            <person name="Zhang X."/>
        </authorList>
    </citation>
    <scope>NUCLEOTIDE SEQUENCE [LARGE SCALE GENOMIC DNA]</scope>
    <source>
        <strain evidence="7 8">BP 5553</strain>
    </source>
</reference>
<comment type="subcellular location">
    <subcellularLocation>
        <location evidence="1">Nucleus</location>
    </subcellularLocation>
</comment>
<evidence type="ECO:0000259" key="6">
    <source>
        <dbReference type="Pfam" id="PF03931"/>
    </source>
</evidence>
<evidence type="ECO:0000256" key="2">
    <source>
        <dbReference type="ARBA" id="ARBA00009993"/>
    </source>
</evidence>
<dbReference type="AlphaFoldDB" id="A0A370TP88"/>
<evidence type="ECO:0000256" key="4">
    <source>
        <dbReference type="ARBA" id="ARBA00023242"/>
    </source>
</evidence>
<dbReference type="OrthoDB" id="249087at2759"/>
<evidence type="ECO:0000256" key="3">
    <source>
        <dbReference type="ARBA" id="ARBA00021347"/>
    </source>
</evidence>
<comment type="similarity">
    <text evidence="2">Belongs to the SKP1 family.</text>
</comment>
<dbReference type="Gene3D" id="3.30.710.10">
    <property type="entry name" value="Potassium Channel Kv1.1, Chain A"/>
    <property type="match status" value="1"/>
</dbReference>
<dbReference type="GO" id="GO:0006511">
    <property type="term" value="P:ubiquitin-dependent protein catabolic process"/>
    <property type="evidence" value="ECO:0007669"/>
    <property type="project" value="InterPro"/>
</dbReference>
<dbReference type="InterPro" id="IPR011333">
    <property type="entry name" value="SKP1/BTB/POZ_sf"/>
</dbReference>
<evidence type="ECO:0000256" key="1">
    <source>
        <dbReference type="ARBA" id="ARBA00004123"/>
    </source>
</evidence>
<feature type="domain" description="SKP1 component POZ" evidence="6">
    <location>
        <begin position="13"/>
        <end position="77"/>
    </location>
</feature>
<dbReference type="FunFam" id="3.30.710.10:FF:000035">
    <property type="entry name" value="Elongin C transcription elongation factor"/>
    <property type="match status" value="1"/>
</dbReference>
<dbReference type="RefSeq" id="XP_031869990.1">
    <property type="nucleotide sequence ID" value="XM_032013390.1"/>
</dbReference>
<dbReference type="GeneID" id="43597616"/>
<organism evidence="7 8">
    <name type="scientific">Venustampulla echinocandica</name>
    <dbReference type="NCBI Taxonomy" id="2656787"/>
    <lineage>
        <taxon>Eukaryota</taxon>
        <taxon>Fungi</taxon>
        <taxon>Dikarya</taxon>
        <taxon>Ascomycota</taxon>
        <taxon>Pezizomycotina</taxon>
        <taxon>Leotiomycetes</taxon>
        <taxon>Helotiales</taxon>
        <taxon>Pleuroascaceae</taxon>
        <taxon>Venustampulla</taxon>
    </lineage>
</organism>
<protein>
    <recommendedName>
        <fullName evidence="3">Elongin-C</fullName>
    </recommendedName>
</protein>
<dbReference type="Proteomes" id="UP000254866">
    <property type="component" value="Unassembled WGS sequence"/>
</dbReference>
<dbReference type="SMART" id="SM00512">
    <property type="entry name" value="Skp1"/>
    <property type="match status" value="1"/>
</dbReference>
<dbReference type="STRING" id="2656787.A0A370TP88"/>
<dbReference type="InterPro" id="IPR001232">
    <property type="entry name" value="SKP1-like"/>
</dbReference>
<dbReference type="EMBL" id="NPIC01000003">
    <property type="protein sequence ID" value="RDL37334.1"/>
    <property type="molecule type" value="Genomic_DNA"/>
</dbReference>
<evidence type="ECO:0000256" key="5">
    <source>
        <dbReference type="ARBA" id="ARBA00045385"/>
    </source>
</evidence>
<name>A0A370TP88_9HELO</name>
<evidence type="ECO:0000313" key="7">
    <source>
        <dbReference type="EMBL" id="RDL37334.1"/>
    </source>
</evidence>
<comment type="function">
    <text evidence="5">Essential component of the SCF (SKP1-CUL1-F-box protein) E3 ubiquitin ligase complexes, which mediate the ubiquitination and subsequent proteasomal degradation of target proteins. Controls sulfur metabolite repression, probably by mediating the inactivation or degradation of the metR transcription factor.</text>
</comment>
<dbReference type="Pfam" id="PF03931">
    <property type="entry name" value="Skp1_POZ"/>
    <property type="match status" value="1"/>
</dbReference>
<dbReference type="InterPro" id="IPR039948">
    <property type="entry name" value="ELC1"/>
</dbReference>